<dbReference type="Gene3D" id="1.25.40.10">
    <property type="entry name" value="Tetratricopeptide repeat domain"/>
    <property type="match status" value="1"/>
</dbReference>
<dbReference type="SUPFAM" id="SSF48452">
    <property type="entry name" value="TPR-like"/>
    <property type="match status" value="1"/>
</dbReference>
<dbReference type="SMART" id="SM00028">
    <property type="entry name" value="TPR"/>
    <property type="match status" value="3"/>
</dbReference>
<dbReference type="EMBL" id="CABFNB010000088">
    <property type="protein sequence ID" value="VTZ61024.1"/>
    <property type="molecule type" value="Genomic_DNA"/>
</dbReference>
<dbReference type="Proteomes" id="UP000507954">
    <property type="component" value="Unassembled WGS sequence"/>
</dbReference>
<dbReference type="PANTHER" id="PTHR43081">
    <property type="entry name" value="ADENYLATE CYCLASE, TERMINAL-DIFFERENTIATION SPECIFIC-RELATED"/>
    <property type="match status" value="1"/>
</dbReference>
<dbReference type="InterPro" id="IPR029787">
    <property type="entry name" value="Nucleotide_cyclase"/>
</dbReference>
<dbReference type="InterPro" id="IPR050697">
    <property type="entry name" value="Adenylyl/Guanylyl_Cyclase_3/4"/>
</dbReference>
<dbReference type="Pfam" id="PF13432">
    <property type="entry name" value="TPR_16"/>
    <property type="match status" value="1"/>
</dbReference>
<protein>
    <submittedName>
        <fullName evidence="2">Tetratricopeptide TPR_2 repeat protein</fullName>
    </submittedName>
</protein>
<dbReference type="Gene3D" id="3.40.50.10070">
    <property type="entry name" value="TolB, N-terminal domain"/>
    <property type="match status" value="1"/>
</dbReference>
<evidence type="ECO:0000313" key="2">
    <source>
        <dbReference type="EMBL" id="VTZ61024.1"/>
    </source>
</evidence>
<dbReference type="GO" id="GO:0035556">
    <property type="term" value="P:intracellular signal transduction"/>
    <property type="evidence" value="ECO:0007669"/>
    <property type="project" value="InterPro"/>
</dbReference>
<dbReference type="GO" id="GO:0004016">
    <property type="term" value="F:adenylate cyclase activity"/>
    <property type="evidence" value="ECO:0007669"/>
    <property type="project" value="UniProtKB-ARBA"/>
</dbReference>
<organism evidence="2">
    <name type="scientific">Sinorhizobium medicae</name>
    <dbReference type="NCBI Taxonomy" id="110321"/>
    <lineage>
        <taxon>Bacteria</taxon>
        <taxon>Pseudomonadati</taxon>
        <taxon>Pseudomonadota</taxon>
        <taxon>Alphaproteobacteria</taxon>
        <taxon>Hyphomicrobiales</taxon>
        <taxon>Rhizobiaceae</taxon>
        <taxon>Sinorhizobium/Ensifer group</taxon>
        <taxon>Sinorhizobium</taxon>
    </lineage>
</organism>
<evidence type="ECO:0000259" key="1">
    <source>
        <dbReference type="PROSITE" id="PS50125"/>
    </source>
</evidence>
<dbReference type="GO" id="GO:0006171">
    <property type="term" value="P:cAMP biosynthetic process"/>
    <property type="evidence" value="ECO:0007669"/>
    <property type="project" value="TreeGrafter"/>
</dbReference>
<dbReference type="InterPro" id="IPR011990">
    <property type="entry name" value="TPR-like_helical_dom_sf"/>
</dbReference>
<reference evidence="2" key="1">
    <citation type="submission" date="2019-06" db="EMBL/GenBank/DDBJ databases">
        <authorList>
            <person name="Le Quere A."/>
            <person name="Colella S."/>
        </authorList>
    </citation>
    <scope>NUCLEOTIDE SEQUENCE</scope>
    <source>
        <strain evidence="2">EmedicaeMD41</strain>
    </source>
</reference>
<dbReference type="Gene3D" id="3.30.70.1230">
    <property type="entry name" value="Nucleotide cyclase"/>
    <property type="match status" value="1"/>
</dbReference>
<dbReference type="InterPro" id="IPR019734">
    <property type="entry name" value="TPR_rpt"/>
</dbReference>
<sequence>MLDERILPNAALAKIAGESVENLSTHRISVTHGQEMDGMRRLAAILDADVVGYSRLMGLDEAGTYRAVKHCHNAFILPLVEAHNGRIVKQAGDGMLAEFASLLDAVACAIAIQRTMHDQAGSAETERLELRIGVHLGDIVADDGDIHGEGIAVAGHLQEMAPPGGICVSQQVYDQVSSKLDIQMGDLGCKTFADIPGPLHVWCWQPGATREESPAPKQNRPRPDMKRPSIAVLPFVNLSSVDEQEHFSDGFTEELISTLARCRWLRVVARNSSFTFKGVTVDVRKVASDLGVKYVIEGSIRRAANRIRITAQLLSGETGMLLWAERYDRMLDDVFVLQDEIAGQITGTVEPELGFIEFAALRGQSATDMDAWNIYLKGLWHLYKFDLENLRISKELFERAIDLEPAFAQAYARLAYVHIQLGWYGPLEERGDRIADATALAERATALDDREPAAHLALGRARALGGQPERGIEHLRNALRLVPSFAQGHFALGQALCYVGRPEEGITAINEAFRLSPRDPHLWTFHNMVAIAQYQAGRFAQAAEAARTSLLKENATFWPVMVLAASLGAQERKGEARAAVAELLRRRPDMTAKTARAEFYFGSVPAMSEKFIDRFVSDLHRAGVPD</sequence>
<dbReference type="Pfam" id="PF00211">
    <property type="entry name" value="Guanylate_cyc"/>
    <property type="match status" value="1"/>
</dbReference>
<dbReference type="AlphaFoldDB" id="A0A508WUI3"/>
<dbReference type="CDD" id="cd07302">
    <property type="entry name" value="CHD"/>
    <property type="match status" value="1"/>
</dbReference>
<feature type="domain" description="Guanylate cyclase" evidence="1">
    <location>
        <begin position="44"/>
        <end position="158"/>
    </location>
</feature>
<gene>
    <name evidence="2" type="ORF">EMEDMD4_230025</name>
</gene>
<proteinExistence type="predicted"/>
<dbReference type="InterPro" id="IPR001054">
    <property type="entry name" value="A/G_cyclase"/>
</dbReference>
<dbReference type="PROSITE" id="PS50125">
    <property type="entry name" value="GUANYLATE_CYCLASE_2"/>
    <property type="match status" value="1"/>
</dbReference>
<dbReference type="PANTHER" id="PTHR43081:SF19">
    <property type="entry name" value="PH-SENSITIVE ADENYLATE CYCLASE RV1264"/>
    <property type="match status" value="1"/>
</dbReference>
<accession>A0A508WUI3</accession>
<name>A0A508WUI3_9HYPH</name>
<dbReference type="SUPFAM" id="SSF55073">
    <property type="entry name" value="Nucleotide cyclase"/>
    <property type="match status" value="1"/>
</dbReference>